<dbReference type="AlphaFoldDB" id="A0A2T2X2B2"/>
<dbReference type="Proteomes" id="UP000242972">
    <property type="component" value="Unassembled WGS sequence"/>
</dbReference>
<proteinExistence type="predicted"/>
<reference evidence="1 2" key="1">
    <citation type="journal article" date="2014" name="BMC Genomics">
        <title>Comparison of environmental and isolate Sulfobacillus genomes reveals diverse carbon, sulfur, nitrogen, and hydrogen metabolisms.</title>
        <authorList>
            <person name="Justice N.B."/>
            <person name="Norman A."/>
            <person name="Brown C.T."/>
            <person name="Singh A."/>
            <person name="Thomas B.C."/>
            <person name="Banfield J.F."/>
        </authorList>
    </citation>
    <scope>NUCLEOTIDE SEQUENCE [LARGE SCALE GENOMIC DNA]</scope>
    <source>
        <strain evidence="1">AMDSBA4</strain>
    </source>
</reference>
<name>A0A2T2X2B2_9FIRM</name>
<dbReference type="EMBL" id="PXYW01000096">
    <property type="protein sequence ID" value="PSR28644.1"/>
    <property type="molecule type" value="Genomic_DNA"/>
</dbReference>
<organism evidence="1 2">
    <name type="scientific">Sulfobacillus benefaciens</name>
    <dbReference type="NCBI Taxonomy" id="453960"/>
    <lineage>
        <taxon>Bacteria</taxon>
        <taxon>Bacillati</taxon>
        <taxon>Bacillota</taxon>
        <taxon>Clostridia</taxon>
        <taxon>Eubacteriales</taxon>
        <taxon>Clostridiales Family XVII. Incertae Sedis</taxon>
        <taxon>Sulfobacillus</taxon>
    </lineage>
</organism>
<protein>
    <submittedName>
        <fullName evidence="1">Uncharacterized protein</fullName>
    </submittedName>
</protein>
<sequence length="167" mass="18015">MAFPTESLEPMIILVDNEKDLASRLLTALRAFHGTTPRIFVKNHVTASDTVVVLLPPGGPSLAAALRDWVAEWWSDGDDDEYGTPEQYLAGFGVVIDAGDYGTFSTSCPYCGAEDTLMVASGTFSAMGIAVHSDGFAFDDAQSLQTDDEQIFCSSCQRTFSADDIRL</sequence>
<gene>
    <name evidence="1" type="ORF">C7B46_18960</name>
</gene>
<evidence type="ECO:0000313" key="1">
    <source>
        <dbReference type="EMBL" id="PSR28644.1"/>
    </source>
</evidence>
<accession>A0A2T2X2B2</accession>
<evidence type="ECO:0000313" key="2">
    <source>
        <dbReference type="Proteomes" id="UP000242972"/>
    </source>
</evidence>
<comment type="caution">
    <text evidence="1">The sequence shown here is derived from an EMBL/GenBank/DDBJ whole genome shotgun (WGS) entry which is preliminary data.</text>
</comment>